<protein>
    <recommendedName>
        <fullName evidence="6">Mutator family transposase</fullName>
    </recommendedName>
</protein>
<evidence type="ECO:0000313" key="8">
    <source>
        <dbReference type="EMBL" id="BAF89818.1"/>
    </source>
</evidence>
<dbReference type="EMBL" id="AP009384">
    <property type="protein sequence ID" value="BAF89818.1"/>
    <property type="molecule type" value="Genomic_DNA"/>
</dbReference>
<dbReference type="PANTHER" id="PTHR33217">
    <property type="entry name" value="TRANSPOSASE FOR INSERTION SEQUENCE ELEMENT IS1081"/>
    <property type="match status" value="1"/>
</dbReference>
<dbReference type="STRING" id="438753.AZC_3820"/>
<dbReference type="Proteomes" id="UP000000270">
    <property type="component" value="Chromosome"/>
</dbReference>
<reference evidence="8 9" key="1">
    <citation type="journal article" date="2007" name="Appl. Environ. Microbiol.">
        <title>Rhizobial factors required for stem nodule maturation and maintenance in Sesbania rostrata-Azorhizobium caulinodans ORS571 symbiosis.</title>
        <authorList>
            <person name="Suzuki S."/>
            <person name="Aono T."/>
            <person name="Lee KB."/>
            <person name="Suzuki T."/>
            <person name="Liu CT."/>
            <person name="Miwa H."/>
            <person name="Wakao S."/>
            <person name="Iki T."/>
            <person name="Oyaizu H."/>
        </authorList>
    </citation>
    <scope>NUCLEOTIDE SEQUENCE [LARGE SCALE GENOMIC DNA]</scope>
    <source>
        <strain evidence="9">ATCC 43989 / DSM 5975 / JCM 20966 / LMG 6465 / NBRC 14845 / NCIMB 13405 / ORS 571</strain>
    </source>
</reference>
<dbReference type="GO" id="GO:0006313">
    <property type="term" value="P:DNA transposition"/>
    <property type="evidence" value="ECO:0007669"/>
    <property type="project" value="UniProtKB-UniRule"/>
</dbReference>
<dbReference type="HOGENOM" id="CLU_1248528_0_0_5"/>
<evidence type="ECO:0000256" key="4">
    <source>
        <dbReference type="ARBA" id="ARBA00023125"/>
    </source>
</evidence>
<proteinExistence type="inferred from homology"/>
<evidence type="ECO:0000256" key="7">
    <source>
        <dbReference type="SAM" id="MobiDB-lite"/>
    </source>
</evidence>
<reference evidence="9" key="2">
    <citation type="submission" date="2007-04" db="EMBL/GenBank/DDBJ databases">
        <title>Complete genome sequence of the nitrogen-fixing bacterium Azorhizobium caulinodans ORS571.</title>
        <authorList>
            <person name="Lee K.B."/>
            <person name="Backer P.D."/>
            <person name="Aono T."/>
            <person name="Liu C.T."/>
            <person name="Suzuki S."/>
            <person name="Suzuki T."/>
            <person name="Kaneko T."/>
            <person name="Yamada M."/>
            <person name="Tabata S."/>
            <person name="Kupfer D.M."/>
            <person name="Najar F.Z."/>
            <person name="Wiley G.B."/>
            <person name="Roe B."/>
            <person name="Binnewies T."/>
            <person name="Ussery D."/>
            <person name="Vereecke D."/>
            <person name="Gevers D."/>
            <person name="Holsters M."/>
            <person name="Oyaizu H."/>
        </authorList>
    </citation>
    <scope>NUCLEOTIDE SEQUENCE [LARGE SCALE GENOMIC DNA]</scope>
    <source>
        <strain evidence="9">ATCC 43989 / DSM 5975 / JCM 20966 / LMG 6465 / NBRC 14845 / NCIMB 13405 / ORS 571</strain>
    </source>
</reference>
<evidence type="ECO:0000256" key="1">
    <source>
        <dbReference type="ARBA" id="ARBA00002190"/>
    </source>
</evidence>
<evidence type="ECO:0000313" key="9">
    <source>
        <dbReference type="Proteomes" id="UP000000270"/>
    </source>
</evidence>
<name>A8IP18_AZOC5</name>
<dbReference type="PANTHER" id="PTHR33217:SF5">
    <property type="entry name" value="MUTATOR FAMILY TRANSPOSASE"/>
    <property type="match status" value="1"/>
</dbReference>
<reference evidence="8 9" key="4">
    <citation type="journal article" date="2009" name="Appl. Environ. Microbiol.">
        <title>Comparative genome-wide transcriptional profiling of Azorhizobium caulinodans ORS571 grown under free-living and symbiotic conditions.</title>
        <authorList>
            <person name="Tsukada S."/>
            <person name="Aono T."/>
            <person name="Akiba N."/>
            <person name="Lee KB."/>
            <person name="Liu CT."/>
            <person name="Toyazaki H."/>
            <person name="Oyaizu H."/>
        </authorList>
    </citation>
    <scope>NUCLEOTIDE SEQUENCE [LARGE SCALE GENOMIC DNA]</scope>
    <source>
        <strain evidence="9">ATCC 43989 / DSM 5975 / JCM 20966 / LMG 6465 / NBRC 14845 / NCIMB 13405 / ORS 571</strain>
    </source>
</reference>
<dbReference type="GO" id="GO:0003677">
    <property type="term" value="F:DNA binding"/>
    <property type="evidence" value="ECO:0007669"/>
    <property type="project" value="UniProtKB-UniRule"/>
</dbReference>
<gene>
    <name evidence="8" type="ordered locus">AZC_3820</name>
</gene>
<dbReference type="InterPro" id="IPR001207">
    <property type="entry name" value="Transposase_mutator"/>
</dbReference>
<evidence type="ECO:0000256" key="6">
    <source>
        <dbReference type="RuleBase" id="RU365089"/>
    </source>
</evidence>
<reference evidence="8 9" key="5">
    <citation type="journal article" date="2010" name="Appl. Environ. Microbiol.">
        <title>phrR-like gene praR of Azorhizobium caulinodans ORS571 is essential for symbiosis with Sesbania rostrata and is involved in expression of reb genes.</title>
        <authorList>
            <person name="Akiba N."/>
            <person name="Aono T."/>
            <person name="Toyazaki H."/>
            <person name="Sato S."/>
            <person name="Oyaizu H."/>
        </authorList>
    </citation>
    <scope>NUCLEOTIDE SEQUENCE [LARGE SCALE GENOMIC DNA]</scope>
    <source>
        <strain evidence="9">ATCC 43989 / DSM 5975 / JCM 20966 / LMG 6465 / NBRC 14845 / NCIMB 13405 / ORS 571</strain>
    </source>
</reference>
<dbReference type="KEGG" id="azc:AZC_3820"/>
<reference evidence="8 9" key="6">
    <citation type="journal article" date="2011" name="Appl. Environ. Microbiol.">
        <title>Involvement of the azorhizobial chromosome partition gene (parA) in the onset of bacteroid differentiation during Sesbania rostrata stem nodule development.</title>
        <authorList>
            <person name="Liu CT."/>
            <person name="Lee KB."/>
            <person name="Wang YS."/>
            <person name="Peng MH."/>
            <person name="Lee KT."/>
            <person name="Suzuki S."/>
            <person name="Suzuki T."/>
            <person name="Oyaizu H."/>
        </authorList>
    </citation>
    <scope>NUCLEOTIDE SEQUENCE [LARGE SCALE GENOMIC DNA]</scope>
    <source>
        <strain evidence="9">ATCC 43989 / DSM 5975 / JCM 20966 / LMG 6465 / NBRC 14845 / NCIMB 13405 / ORS 571</strain>
    </source>
</reference>
<dbReference type="AlphaFoldDB" id="A8IP18"/>
<sequence length="221" mass="24704">MRGGHSRPEGGFRWHDASRPAFLVRFWTIFLAARVPRRPLTPMASRRSEEGSGRAALNAEMDHHLAGDEADNSRNGYGRKAVTTEIGRIELDIPRDRQATFDPQLIAKYQRRFPGFDDRIASMYARGMSACEIVGHLRELYGIEASPDLVSAVTDPVLEEIAAWQARPLEPAYPQVFFDACASRSATRASCAHQGCPYRARRPRRWDQGDPGPLAGAERGR</sequence>
<feature type="region of interest" description="Disordered" evidence="7">
    <location>
        <begin position="202"/>
        <end position="221"/>
    </location>
</feature>
<keyword evidence="3 6" id="KW-0815">Transposition</keyword>
<keyword evidence="6" id="KW-0814">Transposable element</keyword>
<organism evidence="8 9">
    <name type="scientific">Azorhizobium caulinodans (strain ATCC 43989 / DSM 5975 / JCM 20966 / LMG 6465 / NBRC 14845 / NCIMB 13405 / ORS 571)</name>
    <dbReference type="NCBI Taxonomy" id="438753"/>
    <lineage>
        <taxon>Bacteria</taxon>
        <taxon>Pseudomonadati</taxon>
        <taxon>Pseudomonadota</taxon>
        <taxon>Alphaproteobacteria</taxon>
        <taxon>Hyphomicrobiales</taxon>
        <taxon>Xanthobacteraceae</taxon>
        <taxon>Azorhizobium</taxon>
    </lineage>
</organism>
<keyword evidence="5 6" id="KW-0233">DNA recombination</keyword>
<dbReference type="eggNOG" id="COG3328">
    <property type="taxonomic scope" value="Bacteria"/>
</dbReference>
<accession>A8IP18</accession>
<reference evidence="8 9" key="3">
    <citation type="journal article" date="2008" name="BMC Genomics">
        <title>The genome of the versatile nitrogen fixer Azorhizobium caulinodans ORS571.</title>
        <authorList>
            <person name="Lee KB."/>
            <person name="Backer P.D."/>
            <person name="Aono T."/>
            <person name="Liu CT."/>
            <person name="Suzuki S."/>
            <person name="Suzuki T."/>
            <person name="Kaneko T."/>
            <person name="Yamada M."/>
            <person name="Tabata S."/>
            <person name="Kupfer D.M."/>
            <person name="Najar F.Z."/>
            <person name="Wiley G.B."/>
            <person name="Roe B."/>
            <person name="Binnewies T.T."/>
            <person name="Ussery D.W."/>
            <person name="D'Haeze W."/>
            <person name="Herder J.D."/>
            <person name="Gevers D."/>
            <person name="Vereecke D."/>
            <person name="Holsters M."/>
            <person name="Oyaizu H."/>
        </authorList>
    </citation>
    <scope>NUCLEOTIDE SEQUENCE [LARGE SCALE GENOMIC DNA]</scope>
    <source>
        <strain evidence="9">ATCC 43989 / DSM 5975 / JCM 20966 / LMG 6465 / NBRC 14845 / NCIMB 13405 / ORS 571</strain>
    </source>
</reference>
<evidence type="ECO:0000256" key="2">
    <source>
        <dbReference type="ARBA" id="ARBA00010961"/>
    </source>
</evidence>
<comment type="function">
    <text evidence="1 6">Required for the transposition of the insertion element.</text>
</comment>
<dbReference type="Pfam" id="PF00872">
    <property type="entry name" value="Transposase_mut"/>
    <property type="match status" value="1"/>
</dbReference>
<comment type="similarity">
    <text evidence="2 6">Belongs to the transposase mutator family.</text>
</comment>
<dbReference type="GO" id="GO:0004803">
    <property type="term" value="F:transposase activity"/>
    <property type="evidence" value="ECO:0007669"/>
    <property type="project" value="UniProtKB-UniRule"/>
</dbReference>
<keyword evidence="4 6" id="KW-0238">DNA-binding</keyword>
<evidence type="ECO:0000256" key="5">
    <source>
        <dbReference type="ARBA" id="ARBA00023172"/>
    </source>
</evidence>
<evidence type="ECO:0000256" key="3">
    <source>
        <dbReference type="ARBA" id="ARBA00022578"/>
    </source>
</evidence>
<keyword evidence="9" id="KW-1185">Reference proteome</keyword>